<protein>
    <submittedName>
        <fullName evidence="2">Prolyl oligopeptidase family protein</fullName>
    </submittedName>
</protein>
<dbReference type="InterPro" id="IPR029058">
    <property type="entry name" value="AB_hydrolase_fold"/>
</dbReference>
<sequence length="413" mass="45439">MFQYFPTNYVWSLSTMIALTHGGNVGEVDAMCAPILEAARAGDDPGTLAFYEAWKGGGDRLITLAEADLQRGHRLSAGEKFGRAALYYGIAERMQAHGFEARLQMYQRSLELFALARQHGRENCERVEIPYDLGPQDIASDVAPPRGSAELGAARRSAGVHLSGLLVRAEGLAPGQRAPLVVVMNGLDSTKEMLAKSVMGTMFARRGLSALFIDQPGTGEALRLQGLPAVHDTEVWASKVVDWLVQRPDVDPLRIGALGVSLGGYYCPRAVAFEPRFACGAVWGANHDWRAVQQARLNREGENPVPHYWKHVQWVFGARDLDDFFAKAEHMHLNGVVERIRVPFLVTHGERDRQIPLKYAHQTYEQLVNCPKKDLFIFDASTGGVEHSSLDNPNNAGNQIADWLAEQLGGTVA</sequence>
<evidence type="ECO:0000313" key="3">
    <source>
        <dbReference type="Proteomes" id="UP000247811"/>
    </source>
</evidence>
<proteinExistence type="predicted"/>
<dbReference type="InterPro" id="IPR050261">
    <property type="entry name" value="FrsA_esterase"/>
</dbReference>
<dbReference type="GO" id="GO:0006508">
    <property type="term" value="P:proteolysis"/>
    <property type="evidence" value="ECO:0007669"/>
    <property type="project" value="InterPro"/>
</dbReference>
<dbReference type="EMBL" id="QJJS01000004">
    <property type="protein sequence ID" value="PXW97554.1"/>
    <property type="molecule type" value="Genomic_DNA"/>
</dbReference>
<keyword evidence="3" id="KW-1185">Reference proteome</keyword>
<dbReference type="Proteomes" id="UP000247811">
    <property type="component" value="Unassembled WGS sequence"/>
</dbReference>
<dbReference type="PANTHER" id="PTHR22946">
    <property type="entry name" value="DIENELACTONE HYDROLASE DOMAIN-CONTAINING PROTEIN-RELATED"/>
    <property type="match status" value="1"/>
</dbReference>
<dbReference type="OrthoDB" id="9812921at2"/>
<dbReference type="InterPro" id="IPR001375">
    <property type="entry name" value="Peptidase_S9_cat"/>
</dbReference>
<dbReference type="Gene3D" id="1.20.1440.110">
    <property type="entry name" value="acylaminoacyl peptidase"/>
    <property type="match status" value="1"/>
</dbReference>
<dbReference type="Pfam" id="PF00326">
    <property type="entry name" value="Peptidase_S9"/>
    <property type="match status" value="1"/>
</dbReference>
<feature type="domain" description="Peptidase S9 prolyl oligopeptidase catalytic" evidence="1">
    <location>
        <begin position="239"/>
        <end position="410"/>
    </location>
</feature>
<dbReference type="GO" id="GO:0008236">
    <property type="term" value="F:serine-type peptidase activity"/>
    <property type="evidence" value="ECO:0007669"/>
    <property type="project" value="InterPro"/>
</dbReference>
<dbReference type="Gene3D" id="3.40.50.1820">
    <property type="entry name" value="alpha/beta hydrolase"/>
    <property type="match status" value="1"/>
</dbReference>
<organism evidence="2 3">
    <name type="scientific">Sphaerotilus hippei</name>
    <dbReference type="NCBI Taxonomy" id="744406"/>
    <lineage>
        <taxon>Bacteria</taxon>
        <taxon>Pseudomonadati</taxon>
        <taxon>Pseudomonadota</taxon>
        <taxon>Betaproteobacteria</taxon>
        <taxon>Burkholderiales</taxon>
        <taxon>Sphaerotilaceae</taxon>
        <taxon>Sphaerotilus</taxon>
    </lineage>
</organism>
<reference evidence="2 3" key="1">
    <citation type="submission" date="2018-05" db="EMBL/GenBank/DDBJ databases">
        <title>Genomic Encyclopedia of Type Strains, Phase IV (KMG-IV): sequencing the most valuable type-strain genomes for metagenomic binning, comparative biology and taxonomic classification.</title>
        <authorList>
            <person name="Goeker M."/>
        </authorList>
    </citation>
    <scope>NUCLEOTIDE SEQUENCE [LARGE SCALE GENOMIC DNA]</scope>
    <source>
        <strain evidence="2 3">DSM 566</strain>
    </source>
</reference>
<evidence type="ECO:0000313" key="2">
    <source>
        <dbReference type="EMBL" id="PXW97554.1"/>
    </source>
</evidence>
<comment type="caution">
    <text evidence="2">The sequence shown here is derived from an EMBL/GenBank/DDBJ whole genome shotgun (WGS) entry which is preliminary data.</text>
</comment>
<evidence type="ECO:0000259" key="1">
    <source>
        <dbReference type="Pfam" id="PF00326"/>
    </source>
</evidence>
<gene>
    <name evidence="2" type="ORF">C7444_104156</name>
</gene>
<dbReference type="RefSeq" id="WP_110399941.1">
    <property type="nucleotide sequence ID" value="NZ_QJJS01000004.1"/>
</dbReference>
<dbReference type="PANTHER" id="PTHR22946:SF12">
    <property type="entry name" value="CONIDIAL PIGMENT BIOSYNTHESIS PROTEIN AYG1 (AFU_ORTHOLOGUE AFUA_2G17550)"/>
    <property type="match status" value="1"/>
</dbReference>
<dbReference type="SUPFAM" id="SSF53474">
    <property type="entry name" value="alpha/beta-Hydrolases"/>
    <property type="match status" value="1"/>
</dbReference>
<dbReference type="AlphaFoldDB" id="A0A318H3L7"/>
<name>A0A318H3L7_9BURK</name>
<accession>A0A318H3L7</accession>